<evidence type="ECO:0000313" key="5">
    <source>
        <dbReference type="EMBL" id="MCT2557791.1"/>
    </source>
</evidence>
<accession>A0A9X3A6W9</accession>
<sequence length="362" mass="38438">MKVIFTGPDPRSANRAHAGGQLTATTGFARFAEERGIEIEWVDTLQSNFPVPSLSSRILRAAGRLVRFTGLALRSEADGAILFAGAGMSFVERSLMALVARIAGVPVLLMIRDGNFRLAYDRSVAFRRFVRLMLSVPDRVGVQGDSWRPLLRDAGVPSERVVVVPNWLDRPPLSPARPPSSGDLRLVFVGWLTAGKGVPELLGAMRILGERNVTAKLTIVGGGDLLEECRAQADAPEARGSIEVTGWLSADEVGAVLARSDVLVLPSHAEGFPNVVMEALSYGLPVIATPVGAVPDSVIDGRNGAIITVGDAQAIAAAVERYVADRSMVQVQSKHALEAARSLHDLSVNCGKLIAALGLEAD</sequence>
<feature type="domain" description="Glycosyl transferase family 1" evidence="4">
    <location>
        <begin position="180"/>
        <end position="334"/>
    </location>
</feature>
<dbReference type="RefSeq" id="WP_259960549.1">
    <property type="nucleotide sequence ID" value="NZ_JAOAMV010000001.1"/>
</dbReference>
<name>A0A9X3A6W9_9SPHN</name>
<dbReference type="SUPFAM" id="SSF53756">
    <property type="entry name" value="UDP-Glycosyltransferase/glycogen phosphorylase"/>
    <property type="match status" value="1"/>
</dbReference>
<evidence type="ECO:0000313" key="6">
    <source>
        <dbReference type="Proteomes" id="UP001142648"/>
    </source>
</evidence>
<dbReference type="PANTHER" id="PTHR12526:SF640">
    <property type="entry name" value="COLANIC ACID BIOSYNTHESIS GLYCOSYLTRANSFERASE WCAL-RELATED"/>
    <property type="match status" value="1"/>
</dbReference>
<dbReference type="Pfam" id="PF00534">
    <property type="entry name" value="Glycos_transf_1"/>
    <property type="match status" value="1"/>
</dbReference>
<protein>
    <submittedName>
        <fullName evidence="5">Glycosyltransferase family 4 protein</fullName>
    </submittedName>
</protein>
<dbReference type="EMBL" id="JAOAMV010000001">
    <property type="protein sequence ID" value="MCT2557791.1"/>
    <property type="molecule type" value="Genomic_DNA"/>
</dbReference>
<evidence type="ECO:0000256" key="1">
    <source>
        <dbReference type="ARBA" id="ARBA00009481"/>
    </source>
</evidence>
<proteinExistence type="inferred from homology"/>
<comment type="similarity">
    <text evidence="1">Belongs to the glycosyltransferase group 1 family. Glycosyltransferase 4 subfamily.</text>
</comment>
<dbReference type="AlphaFoldDB" id="A0A9X3A6W9"/>
<keyword evidence="6" id="KW-1185">Reference proteome</keyword>
<evidence type="ECO:0000256" key="2">
    <source>
        <dbReference type="ARBA" id="ARBA00022676"/>
    </source>
</evidence>
<keyword evidence="3" id="KW-0808">Transferase</keyword>
<organism evidence="5 6">
    <name type="scientific">Tsuneonella litorea</name>
    <dbReference type="NCBI Taxonomy" id="2976475"/>
    <lineage>
        <taxon>Bacteria</taxon>
        <taxon>Pseudomonadati</taxon>
        <taxon>Pseudomonadota</taxon>
        <taxon>Alphaproteobacteria</taxon>
        <taxon>Sphingomonadales</taxon>
        <taxon>Erythrobacteraceae</taxon>
        <taxon>Tsuneonella</taxon>
    </lineage>
</organism>
<dbReference type="GO" id="GO:0016757">
    <property type="term" value="F:glycosyltransferase activity"/>
    <property type="evidence" value="ECO:0007669"/>
    <property type="project" value="UniProtKB-KW"/>
</dbReference>
<comment type="caution">
    <text evidence="5">The sequence shown here is derived from an EMBL/GenBank/DDBJ whole genome shotgun (WGS) entry which is preliminary data.</text>
</comment>
<dbReference type="PANTHER" id="PTHR12526">
    <property type="entry name" value="GLYCOSYLTRANSFERASE"/>
    <property type="match status" value="1"/>
</dbReference>
<gene>
    <name evidence="5" type="ORF">N0B51_02220</name>
</gene>
<evidence type="ECO:0000256" key="3">
    <source>
        <dbReference type="ARBA" id="ARBA00022679"/>
    </source>
</evidence>
<dbReference type="Proteomes" id="UP001142648">
    <property type="component" value="Unassembled WGS sequence"/>
</dbReference>
<dbReference type="CDD" id="cd03801">
    <property type="entry name" value="GT4_PimA-like"/>
    <property type="match status" value="1"/>
</dbReference>
<dbReference type="Gene3D" id="3.40.50.2000">
    <property type="entry name" value="Glycogen Phosphorylase B"/>
    <property type="match status" value="2"/>
</dbReference>
<dbReference type="InterPro" id="IPR001296">
    <property type="entry name" value="Glyco_trans_1"/>
</dbReference>
<keyword evidence="2" id="KW-0328">Glycosyltransferase</keyword>
<evidence type="ECO:0000259" key="4">
    <source>
        <dbReference type="Pfam" id="PF00534"/>
    </source>
</evidence>
<reference evidence="5" key="1">
    <citation type="submission" date="2022-09" db="EMBL/GenBank/DDBJ databases">
        <title>The genome sequence of Tsuneonella sp. YG55.</title>
        <authorList>
            <person name="Liu Y."/>
        </authorList>
    </citation>
    <scope>NUCLEOTIDE SEQUENCE</scope>
    <source>
        <strain evidence="5">YG55</strain>
    </source>
</reference>